<comment type="subcellular location">
    <subcellularLocation>
        <location evidence="1">Membrane</location>
        <topology evidence="1">Single-pass membrane protein</topology>
    </subcellularLocation>
</comment>
<evidence type="ECO:0000256" key="1">
    <source>
        <dbReference type="ARBA" id="ARBA00004167"/>
    </source>
</evidence>
<dbReference type="InterPro" id="IPR029962">
    <property type="entry name" value="TBL"/>
</dbReference>
<comment type="caution">
    <text evidence="11">The sequence shown here is derived from an EMBL/GenBank/DDBJ whole genome shotgun (WGS) entry which is preliminary data.</text>
</comment>
<keyword evidence="5 8" id="KW-1133">Transmembrane helix</keyword>
<dbReference type="AlphaFoldDB" id="A0AAV6I0Q3"/>
<evidence type="ECO:0000313" key="12">
    <source>
        <dbReference type="Proteomes" id="UP000823749"/>
    </source>
</evidence>
<keyword evidence="3 8" id="KW-0812">Transmembrane</keyword>
<reference evidence="11" key="1">
    <citation type="submission" date="2020-08" db="EMBL/GenBank/DDBJ databases">
        <title>Plant Genome Project.</title>
        <authorList>
            <person name="Zhang R.-G."/>
        </authorList>
    </citation>
    <scope>NUCLEOTIDE SEQUENCE</scope>
    <source>
        <strain evidence="11">WSP0</strain>
        <tissue evidence="11">Leaf</tissue>
    </source>
</reference>
<dbReference type="EMBL" id="JACTNZ010000012">
    <property type="protein sequence ID" value="KAG5522282.1"/>
    <property type="molecule type" value="Genomic_DNA"/>
</dbReference>
<accession>A0AAV6I0Q3</accession>
<feature type="domain" description="Trichome birefringence-like C-terminal" evidence="9">
    <location>
        <begin position="357"/>
        <end position="655"/>
    </location>
</feature>
<comment type="similarity">
    <text evidence="2">Belongs to the PC-esterase family. TBL subfamily.</text>
</comment>
<keyword evidence="4" id="KW-0735">Signal-anchor</keyword>
<dbReference type="InterPro" id="IPR026057">
    <property type="entry name" value="TBL_C"/>
</dbReference>
<dbReference type="Pfam" id="PF14416">
    <property type="entry name" value="PMR5N"/>
    <property type="match status" value="1"/>
</dbReference>
<feature type="domain" description="Trichome birefringence-like N-terminal" evidence="10">
    <location>
        <begin position="304"/>
        <end position="356"/>
    </location>
</feature>
<evidence type="ECO:0000256" key="8">
    <source>
        <dbReference type="SAM" id="Phobius"/>
    </source>
</evidence>
<evidence type="ECO:0000313" key="11">
    <source>
        <dbReference type="EMBL" id="KAG5522282.1"/>
    </source>
</evidence>
<gene>
    <name evidence="11" type="ORF">RHGRI_034461</name>
</gene>
<dbReference type="GO" id="GO:0016413">
    <property type="term" value="F:O-acetyltransferase activity"/>
    <property type="evidence" value="ECO:0007669"/>
    <property type="project" value="InterPro"/>
</dbReference>
<feature type="region of interest" description="Disordered" evidence="7">
    <location>
        <begin position="277"/>
        <end position="301"/>
    </location>
</feature>
<dbReference type="PANTHER" id="PTHR32285">
    <property type="entry name" value="PROTEIN TRICHOME BIREFRINGENCE-LIKE 9-RELATED"/>
    <property type="match status" value="1"/>
</dbReference>
<keyword evidence="6 8" id="KW-0472">Membrane</keyword>
<evidence type="ECO:0000256" key="4">
    <source>
        <dbReference type="ARBA" id="ARBA00022968"/>
    </source>
</evidence>
<dbReference type="InterPro" id="IPR025846">
    <property type="entry name" value="TBL_N"/>
</dbReference>
<evidence type="ECO:0000256" key="6">
    <source>
        <dbReference type="ARBA" id="ARBA00023136"/>
    </source>
</evidence>
<dbReference type="GO" id="GO:0016020">
    <property type="term" value="C:membrane"/>
    <property type="evidence" value="ECO:0007669"/>
    <property type="project" value="UniProtKB-SubCell"/>
</dbReference>
<dbReference type="PANTHER" id="PTHR32285:SF57">
    <property type="entry name" value="XYLOGLUCAN O-ACETYLTRANSFERASE 1"/>
    <property type="match status" value="1"/>
</dbReference>
<evidence type="ECO:0000259" key="10">
    <source>
        <dbReference type="Pfam" id="PF14416"/>
    </source>
</evidence>
<proteinExistence type="inferred from homology"/>
<name>A0AAV6I0Q3_9ERIC</name>
<evidence type="ECO:0000256" key="5">
    <source>
        <dbReference type="ARBA" id="ARBA00022989"/>
    </source>
</evidence>
<feature type="compositionally biased region" description="Low complexity" evidence="7">
    <location>
        <begin position="277"/>
        <end position="289"/>
    </location>
</feature>
<evidence type="ECO:0000259" key="9">
    <source>
        <dbReference type="Pfam" id="PF13839"/>
    </source>
</evidence>
<keyword evidence="12" id="KW-1185">Reference proteome</keyword>
<dbReference type="GO" id="GO:0005794">
    <property type="term" value="C:Golgi apparatus"/>
    <property type="evidence" value="ECO:0007669"/>
    <property type="project" value="TreeGrafter"/>
</dbReference>
<evidence type="ECO:0008006" key="13">
    <source>
        <dbReference type="Google" id="ProtNLM"/>
    </source>
</evidence>
<dbReference type="Pfam" id="PF13839">
    <property type="entry name" value="PC-Esterase"/>
    <property type="match status" value="1"/>
</dbReference>
<organism evidence="11 12">
    <name type="scientific">Rhododendron griersonianum</name>
    <dbReference type="NCBI Taxonomy" id="479676"/>
    <lineage>
        <taxon>Eukaryota</taxon>
        <taxon>Viridiplantae</taxon>
        <taxon>Streptophyta</taxon>
        <taxon>Embryophyta</taxon>
        <taxon>Tracheophyta</taxon>
        <taxon>Spermatophyta</taxon>
        <taxon>Magnoliopsida</taxon>
        <taxon>eudicotyledons</taxon>
        <taxon>Gunneridae</taxon>
        <taxon>Pentapetalae</taxon>
        <taxon>asterids</taxon>
        <taxon>Ericales</taxon>
        <taxon>Ericaceae</taxon>
        <taxon>Ericoideae</taxon>
        <taxon>Rhodoreae</taxon>
        <taxon>Rhododendron</taxon>
    </lineage>
</organism>
<protein>
    <recommendedName>
        <fullName evidence="13">Trichome birefringence-like N-terminal domain-containing protein</fullName>
    </recommendedName>
</protein>
<evidence type="ECO:0000256" key="3">
    <source>
        <dbReference type="ARBA" id="ARBA00022692"/>
    </source>
</evidence>
<evidence type="ECO:0000256" key="2">
    <source>
        <dbReference type="ARBA" id="ARBA00007727"/>
    </source>
</evidence>
<evidence type="ECO:0000256" key="7">
    <source>
        <dbReference type="SAM" id="MobiDB-lite"/>
    </source>
</evidence>
<sequence length="663" mass="75463">MEATTFVEDESRFVELQRREKWRQCILPCFAFPFPSSMSGCFICWRQGHEISTNHFKKKQRSESWGKTRSVMALTNPCQRSALPLLFFFVLCSSFHSSYSSEFLRYTYSFSSTDQVLQSSPIVSTTTTSSFSASSSPSKGKWTSLVRVPRLGLLRRERSSLRGWKQKRAKVEAEEVEAAKFKTMEFGDGSCLMLTKFAIAYPYNERSQDLRKRKGSEMLSTDQFKEQSFSIAKKLLSWASFALLSLALFTLYFFTIPSSHFTAEELLINSSIISATPTINTSSSSSSSSSPPPREEERANVQTTCDYSNGTWVPDKMGPLYNGTSCGTISDAQNCMSHGRPDLGYLDWRWKPHQCNIPRFEPQTFLQILRNKHLAFVGDTMSRNQVESLICMLATVSTPRLLYSYSDNDKYIPQKFRRWYFPSHNVSISAYWSPFLVQAIGKTDSVNYSRVYLDSLDERWASYLDQMDIIVLSPGHWFLQPAVYFDGNSTLGCHMCTGQNYAEVGFYDVFGKILKITLDTIVESRGGSTNGIGVIMTTFSPQHFEGEWDEFGACPKTRPFEEGEKQVEGMDAELRRIEVEEMEAAKENAKKFGKRVRLEVLDVTKLSLLRGDGHPGPYLLSNPFANNGTEERVQNDCVDWCLPGPVDTWNEILLDLMKRWDLG</sequence>
<dbReference type="Proteomes" id="UP000823749">
    <property type="component" value="Chromosome 12"/>
</dbReference>
<feature type="transmembrane region" description="Helical" evidence="8">
    <location>
        <begin position="235"/>
        <end position="254"/>
    </location>
</feature>